<dbReference type="GO" id="GO:0008061">
    <property type="term" value="F:chitin binding"/>
    <property type="evidence" value="ECO:0007669"/>
    <property type="project" value="UniProtKB-KW"/>
</dbReference>
<keyword evidence="1" id="KW-0147">Chitin-binding</keyword>
<feature type="domain" description="Chitin-binding type-2" evidence="8">
    <location>
        <begin position="62"/>
        <end position="117"/>
    </location>
</feature>
<accession>A0A423TXL9</accession>
<name>A0A423TXL9_PENVA</name>
<dbReference type="PANTHER" id="PTHR23301">
    <property type="entry name" value="CHITIN BINDING PERITROPHIN-A"/>
    <property type="match status" value="1"/>
</dbReference>
<dbReference type="InterPro" id="IPR036508">
    <property type="entry name" value="Chitin-bd_dom_sf"/>
</dbReference>
<evidence type="ECO:0000256" key="6">
    <source>
        <dbReference type="SAM" id="MobiDB-lite"/>
    </source>
</evidence>
<dbReference type="SUPFAM" id="SSF57625">
    <property type="entry name" value="Invertebrate chitin-binding proteins"/>
    <property type="match status" value="3"/>
</dbReference>
<dbReference type="EMBL" id="QCYY01001002">
    <property type="protein sequence ID" value="ROT81206.1"/>
    <property type="molecule type" value="Genomic_DNA"/>
</dbReference>
<reference evidence="9 10" key="2">
    <citation type="submission" date="2019-01" db="EMBL/GenBank/DDBJ databases">
        <title>The decoding of complex shrimp genome reveals the adaptation for benthos swimmer, frequently molting mechanism and breeding impact on genome.</title>
        <authorList>
            <person name="Sun Y."/>
            <person name="Gao Y."/>
            <person name="Yu Y."/>
        </authorList>
    </citation>
    <scope>NUCLEOTIDE SEQUENCE [LARGE SCALE GENOMIC DNA]</scope>
    <source>
        <tissue evidence="9">Muscle</tissue>
    </source>
</reference>
<comment type="caution">
    <text evidence="9">The sequence shown here is derived from an EMBL/GenBank/DDBJ whole genome shotgun (WGS) entry which is preliminary data.</text>
</comment>
<dbReference type="AlphaFoldDB" id="A0A423TXL9"/>
<organism evidence="9 10">
    <name type="scientific">Penaeus vannamei</name>
    <name type="common">Whiteleg shrimp</name>
    <name type="synonym">Litopenaeus vannamei</name>
    <dbReference type="NCBI Taxonomy" id="6689"/>
    <lineage>
        <taxon>Eukaryota</taxon>
        <taxon>Metazoa</taxon>
        <taxon>Ecdysozoa</taxon>
        <taxon>Arthropoda</taxon>
        <taxon>Crustacea</taxon>
        <taxon>Multicrustacea</taxon>
        <taxon>Malacostraca</taxon>
        <taxon>Eumalacostraca</taxon>
        <taxon>Eucarida</taxon>
        <taxon>Decapoda</taxon>
        <taxon>Dendrobranchiata</taxon>
        <taxon>Penaeoidea</taxon>
        <taxon>Penaeidae</taxon>
        <taxon>Penaeus</taxon>
    </lineage>
</organism>
<protein>
    <submittedName>
        <fullName evidence="9">Peritrophin-44-like protein</fullName>
    </submittedName>
</protein>
<keyword evidence="4" id="KW-1015">Disulfide bond</keyword>
<gene>
    <name evidence="9" type="ORF">C7M84_000032</name>
</gene>
<keyword evidence="2 7" id="KW-0732">Signal</keyword>
<evidence type="ECO:0000313" key="10">
    <source>
        <dbReference type="Proteomes" id="UP000283509"/>
    </source>
</evidence>
<evidence type="ECO:0000256" key="7">
    <source>
        <dbReference type="SAM" id="SignalP"/>
    </source>
</evidence>
<evidence type="ECO:0000256" key="3">
    <source>
        <dbReference type="ARBA" id="ARBA00022737"/>
    </source>
</evidence>
<feature type="compositionally biased region" description="Low complexity" evidence="6">
    <location>
        <begin position="290"/>
        <end position="319"/>
    </location>
</feature>
<dbReference type="STRING" id="6689.A0A423TXL9"/>
<feature type="domain" description="Chitin-binding type-2" evidence="8">
    <location>
        <begin position="192"/>
        <end position="249"/>
    </location>
</feature>
<feature type="region of interest" description="Disordered" evidence="6">
    <location>
        <begin position="31"/>
        <end position="50"/>
    </location>
</feature>
<keyword evidence="10" id="KW-1185">Reference proteome</keyword>
<evidence type="ECO:0000256" key="1">
    <source>
        <dbReference type="ARBA" id="ARBA00022669"/>
    </source>
</evidence>
<dbReference type="PROSITE" id="PS50940">
    <property type="entry name" value="CHIT_BIND_II"/>
    <property type="match status" value="3"/>
</dbReference>
<dbReference type="Pfam" id="PF01607">
    <property type="entry name" value="CBM_14"/>
    <property type="match status" value="3"/>
</dbReference>
<feature type="compositionally biased region" description="Polar residues" evidence="6">
    <location>
        <begin position="261"/>
        <end position="289"/>
    </location>
</feature>
<feature type="signal peptide" evidence="7">
    <location>
        <begin position="1"/>
        <end position="18"/>
    </location>
</feature>
<dbReference type="OrthoDB" id="6358444at2759"/>
<evidence type="ECO:0000313" key="9">
    <source>
        <dbReference type="EMBL" id="ROT81206.1"/>
    </source>
</evidence>
<feature type="chain" id="PRO_5019134656" evidence="7">
    <location>
        <begin position="19"/>
        <end position="319"/>
    </location>
</feature>
<dbReference type="Gene3D" id="2.170.140.10">
    <property type="entry name" value="Chitin binding domain"/>
    <property type="match status" value="2"/>
</dbReference>
<dbReference type="PANTHER" id="PTHR23301:SF106">
    <property type="entry name" value="CHITIN-BINDING TYPE-2 DOMAIN-CONTAINING PROTEIN-RELATED"/>
    <property type="match status" value="1"/>
</dbReference>
<dbReference type="InterPro" id="IPR002557">
    <property type="entry name" value="Chitin-bd_dom"/>
</dbReference>
<reference evidence="9 10" key="1">
    <citation type="submission" date="2018-04" db="EMBL/GenBank/DDBJ databases">
        <authorList>
            <person name="Zhang X."/>
            <person name="Yuan J."/>
            <person name="Li F."/>
            <person name="Xiang J."/>
        </authorList>
    </citation>
    <scope>NUCLEOTIDE SEQUENCE [LARGE SCALE GENOMIC DNA]</scope>
    <source>
        <tissue evidence="9">Muscle</tissue>
    </source>
</reference>
<dbReference type="SMR" id="A0A423TXL9"/>
<dbReference type="SMART" id="SM00494">
    <property type="entry name" value="ChtBD2"/>
    <property type="match status" value="3"/>
</dbReference>
<dbReference type="GO" id="GO:0005576">
    <property type="term" value="C:extracellular region"/>
    <property type="evidence" value="ECO:0007669"/>
    <property type="project" value="InterPro"/>
</dbReference>
<evidence type="ECO:0000256" key="2">
    <source>
        <dbReference type="ARBA" id="ARBA00022729"/>
    </source>
</evidence>
<evidence type="ECO:0000256" key="4">
    <source>
        <dbReference type="ARBA" id="ARBA00023157"/>
    </source>
</evidence>
<dbReference type="Proteomes" id="UP000283509">
    <property type="component" value="Unassembled WGS sequence"/>
</dbReference>
<sequence>MARRSLALLLGSCVLVLGYSLKGPRCKDLSPGSQIHPDDTECTPDSAGPPSLPEGRALTPCHFTCSAPLEIINDQSNCSAFHVCLPDGPKPFTCPGNTYFHWESQTCVEDIGVCCSVSCTPICTSVGVQIPDPTDCTKFYVCIEIGQPSEAVHLTCPSGKFFDAEAQRCLADAECEVVCATDVTTTSPAPCTPFCSTVGVQIADPNDCTKFYVCIEQGFPDESVHVSCRPTEHFDPETGRCVEGDECVSQCGDSSTLSTGALTTPTQAHSSTHITGPTGEITDTTSVSESTGTATTPSGGTTATGTPLSETTTTEETTL</sequence>
<feature type="region of interest" description="Disordered" evidence="6">
    <location>
        <begin position="261"/>
        <end position="319"/>
    </location>
</feature>
<dbReference type="InterPro" id="IPR051940">
    <property type="entry name" value="Chitin_bind-dev_reg"/>
</dbReference>
<feature type="domain" description="Chitin-binding type-2" evidence="8">
    <location>
        <begin position="120"/>
        <end position="177"/>
    </location>
</feature>
<keyword evidence="5" id="KW-0325">Glycoprotein</keyword>
<proteinExistence type="predicted"/>
<evidence type="ECO:0000256" key="5">
    <source>
        <dbReference type="ARBA" id="ARBA00023180"/>
    </source>
</evidence>
<keyword evidence="3" id="KW-0677">Repeat</keyword>
<evidence type="ECO:0000259" key="8">
    <source>
        <dbReference type="PROSITE" id="PS50940"/>
    </source>
</evidence>